<feature type="region of interest" description="Disordered" evidence="1">
    <location>
        <begin position="1"/>
        <end position="40"/>
    </location>
</feature>
<feature type="region of interest" description="Disordered" evidence="1">
    <location>
        <begin position="582"/>
        <end position="659"/>
    </location>
</feature>
<feature type="compositionally biased region" description="Low complexity" evidence="1">
    <location>
        <begin position="628"/>
        <end position="647"/>
    </location>
</feature>
<feature type="compositionally biased region" description="Basic and acidic residues" evidence="1">
    <location>
        <begin position="22"/>
        <end position="34"/>
    </location>
</feature>
<dbReference type="EMBL" id="VSRR010000187">
    <property type="protein sequence ID" value="MPC11902.1"/>
    <property type="molecule type" value="Genomic_DNA"/>
</dbReference>
<evidence type="ECO:0000256" key="1">
    <source>
        <dbReference type="SAM" id="MobiDB-lite"/>
    </source>
</evidence>
<dbReference type="AlphaFoldDB" id="A0A5B7CQC2"/>
<feature type="compositionally biased region" description="Polar residues" evidence="1">
    <location>
        <begin position="214"/>
        <end position="224"/>
    </location>
</feature>
<keyword evidence="3" id="KW-1185">Reference proteome</keyword>
<feature type="compositionally biased region" description="Pro residues" evidence="1">
    <location>
        <begin position="198"/>
        <end position="213"/>
    </location>
</feature>
<dbReference type="Proteomes" id="UP000324222">
    <property type="component" value="Unassembled WGS sequence"/>
</dbReference>
<feature type="region of interest" description="Disordered" evidence="1">
    <location>
        <begin position="185"/>
        <end position="243"/>
    </location>
</feature>
<feature type="region of interest" description="Disordered" evidence="1">
    <location>
        <begin position="114"/>
        <end position="172"/>
    </location>
</feature>
<feature type="compositionally biased region" description="Polar residues" evidence="1">
    <location>
        <begin position="155"/>
        <end position="172"/>
    </location>
</feature>
<accession>A0A5B7CQC2</accession>
<feature type="region of interest" description="Disordered" evidence="1">
    <location>
        <begin position="535"/>
        <end position="554"/>
    </location>
</feature>
<feature type="compositionally biased region" description="Pro residues" evidence="1">
    <location>
        <begin position="142"/>
        <end position="152"/>
    </location>
</feature>
<sequence>MATGDGVESSLGTESGGGVGSETKDRQPDEDVHFHPPIQLGYLPPSRDTISTTAIPAPFLHFSLPQRQQEHFFHVTPSSSQRVQVITPGKALHHWQRRPLRYGQKLSLLNRQGEMAPKQRGQQLLSGSDSIPPITPQASTLPPIPQNSPPLPSFQDPTSMEGQAKTQSHPTEVQNRLFKQRLSSSAFGTDNQPSDSPAFPPSPGSHAQEPPPHSTATMSETANHSAAAHHFQTSLDSSTLSSSHPEDSYTLILQVFPSSAHVDQLVSSSSPLSLMLGKSPILTSVVPLSSTGDSAVPSVVESLVHLARLPLSNEAIRAGDEFVAELPCVPRAQCFRHYGNRSLDDCAYGIQPECGEKEVRCLDQYVGAINVKCFQAMPLSEELPDDEQSRLISVPALTTTESEHLISMKSKKDMTSDSSVSDTNTASLIECVSITSCTRPYGSAADVQRYGILDLCPKDQIRCLDNNEPHIMEDHSADSERMGGALLPPSKDDNASEQMAAEHLDPFYESASESHPQVSYVNPSLQVPLAPLKENHSQKPSHLTRGQEATQASRHFQPPPYLQQHQQTKNPTKHPHIYSHEVHKQASTEQVQQHLRPDRVTRPSLVQPPAPYSNTGTIHNPSRWHTNASPPTSSAASYWSGYSSHSSRTPSLPHLRYSSSPYRRYSVPHRF</sequence>
<proteinExistence type="predicted"/>
<feature type="compositionally biased region" description="Polar residues" evidence="1">
    <location>
        <begin position="185"/>
        <end position="195"/>
    </location>
</feature>
<gene>
    <name evidence="2" type="ORF">E2C01_004577</name>
</gene>
<name>A0A5B7CQC2_PORTR</name>
<comment type="caution">
    <text evidence="2">The sequence shown here is derived from an EMBL/GenBank/DDBJ whole genome shotgun (WGS) entry which is preliminary data.</text>
</comment>
<feature type="compositionally biased region" description="Polar residues" evidence="1">
    <location>
        <begin position="120"/>
        <end position="129"/>
    </location>
</feature>
<evidence type="ECO:0000313" key="3">
    <source>
        <dbReference type="Proteomes" id="UP000324222"/>
    </source>
</evidence>
<feature type="compositionally biased region" description="Polar residues" evidence="1">
    <location>
        <begin position="612"/>
        <end position="627"/>
    </location>
</feature>
<feature type="compositionally biased region" description="Low complexity" evidence="1">
    <location>
        <begin position="233"/>
        <end position="243"/>
    </location>
</feature>
<evidence type="ECO:0000313" key="2">
    <source>
        <dbReference type="EMBL" id="MPC11902.1"/>
    </source>
</evidence>
<organism evidence="2 3">
    <name type="scientific">Portunus trituberculatus</name>
    <name type="common">Swimming crab</name>
    <name type="synonym">Neptunus trituberculatus</name>
    <dbReference type="NCBI Taxonomy" id="210409"/>
    <lineage>
        <taxon>Eukaryota</taxon>
        <taxon>Metazoa</taxon>
        <taxon>Ecdysozoa</taxon>
        <taxon>Arthropoda</taxon>
        <taxon>Crustacea</taxon>
        <taxon>Multicrustacea</taxon>
        <taxon>Malacostraca</taxon>
        <taxon>Eumalacostraca</taxon>
        <taxon>Eucarida</taxon>
        <taxon>Decapoda</taxon>
        <taxon>Pleocyemata</taxon>
        <taxon>Brachyura</taxon>
        <taxon>Eubrachyura</taxon>
        <taxon>Portunoidea</taxon>
        <taxon>Portunidae</taxon>
        <taxon>Portuninae</taxon>
        <taxon>Portunus</taxon>
    </lineage>
</organism>
<protein>
    <submittedName>
        <fullName evidence="2">Uncharacterized protein</fullName>
    </submittedName>
</protein>
<feature type="compositionally biased region" description="Low complexity" evidence="1">
    <location>
        <begin position="1"/>
        <end position="13"/>
    </location>
</feature>
<feature type="region of interest" description="Disordered" evidence="1">
    <location>
        <begin position="474"/>
        <end position="496"/>
    </location>
</feature>
<reference evidence="2 3" key="1">
    <citation type="submission" date="2019-05" db="EMBL/GenBank/DDBJ databases">
        <title>Another draft genome of Portunus trituberculatus and its Hox gene families provides insights of decapod evolution.</title>
        <authorList>
            <person name="Jeong J.-H."/>
            <person name="Song I."/>
            <person name="Kim S."/>
            <person name="Choi T."/>
            <person name="Kim D."/>
            <person name="Ryu S."/>
            <person name="Kim W."/>
        </authorList>
    </citation>
    <scope>NUCLEOTIDE SEQUENCE [LARGE SCALE GENOMIC DNA]</scope>
    <source>
        <tissue evidence="2">Muscle</tissue>
    </source>
</reference>